<comment type="caution">
    <text evidence="12">The sequence shown here is derived from an EMBL/GenBank/DDBJ whole genome shotgun (WGS) entry which is preliminary data.</text>
</comment>
<evidence type="ECO:0000256" key="4">
    <source>
        <dbReference type="ARBA" id="ARBA00044050"/>
    </source>
</evidence>
<dbReference type="EMBL" id="JAVDQG010000003">
    <property type="protein sequence ID" value="MDR6225775.1"/>
    <property type="molecule type" value="Genomic_DNA"/>
</dbReference>
<evidence type="ECO:0000256" key="10">
    <source>
        <dbReference type="ARBA" id="ARBA00047274"/>
    </source>
</evidence>
<proteinExistence type="inferred from homology"/>
<dbReference type="Proteomes" id="UP001185012">
    <property type="component" value="Unassembled WGS sequence"/>
</dbReference>
<dbReference type="InterPro" id="IPR036291">
    <property type="entry name" value="NAD(P)-bd_dom_sf"/>
</dbReference>
<comment type="catalytic activity">
    <reaction evidence="3">
        <text>L-allo-threonine + NADP(+) = aminoacetone + CO2 + NADPH</text>
        <dbReference type="Rhea" id="RHEA:43524"/>
        <dbReference type="ChEBI" id="CHEBI:16526"/>
        <dbReference type="ChEBI" id="CHEBI:57783"/>
        <dbReference type="ChEBI" id="CHEBI:58320"/>
        <dbReference type="ChEBI" id="CHEBI:58349"/>
        <dbReference type="ChEBI" id="CHEBI:58585"/>
        <dbReference type="EC" id="1.1.1.381"/>
    </reaction>
</comment>
<evidence type="ECO:0000256" key="8">
    <source>
        <dbReference type="ARBA" id="ARBA00044349"/>
    </source>
</evidence>
<accession>A0ABU1IPU1</accession>
<name>A0ABU1IPU1_9BACL</name>
<gene>
    <name evidence="12" type="ORF">JOE21_001773</name>
</gene>
<evidence type="ECO:0000313" key="13">
    <source>
        <dbReference type="Proteomes" id="UP001185012"/>
    </source>
</evidence>
<dbReference type="SUPFAM" id="SSF51735">
    <property type="entry name" value="NAD(P)-binding Rossmann-fold domains"/>
    <property type="match status" value="1"/>
</dbReference>
<evidence type="ECO:0000256" key="1">
    <source>
        <dbReference type="ARBA" id="ARBA00006484"/>
    </source>
</evidence>
<dbReference type="PROSITE" id="PS00061">
    <property type="entry name" value="ADH_SHORT"/>
    <property type="match status" value="1"/>
</dbReference>
<protein>
    <recommendedName>
        <fullName evidence="6">NADP-dependent 3-hydroxy acid dehydrogenase YdfG</fullName>
        <ecNumber evidence="4">1.1.1.298</ecNumber>
        <ecNumber evidence="5">1.1.1.381</ecNumber>
    </recommendedName>
    <alternativeName>
        <fullName evidence="8">L-allo-threonine dehydrogenase</fullName>
    </alternativeName>
    <alternativeName>
        <fullName evidence="7">Malonic semialdehyde reductase</fullName>
    </alternativeName>
</protein>
<dbReference type="Pfam" id="PF00106">
    <property type="entry name" value="adh_short"/>
    <property type="match status" value="1"/>
</dbReference>
<comment type="catalytic activity">
    <reaction evidence="10">
        <text>3-hydroxypropanoate + NADP(+) = 3-oxopropanoate + NADPH + H(+)</text>
        <dbReference type="Rhea" id="RHEA:26438"/>
        <dbReference type="ChEBI" id="CHEBI:15378"/>
        <dbReference type="ChEBI" id="CHEBI:16510"/>
        <dbReference type="ChEBI" id="CHEBI:33190"/>
        <dbReference type="ChEBI" id="CHEBI:57783"/>
        <dbReference type="ChEBI" id="CHEBI:58349"/>
        <dbReference type="EC" id="1.1.1.298"/>
    </reaction>
</comment>
<dbReference type="InterPro" id="IPR020904">
    <property type="entry name" value="Sc_DH/Rdtase_CS"/>
</dbReference>
<evidence type="ECO:0000313" key="12">
    <source>
        <dbReference type="EMBL" id="MDR6225775.1"/>
    </source>
</evidence>
<sequence length="250" mass="27206">MKTAVVTGASSGIGEAFAKMLAHKGTRVILIARRRERLEALKEAILSGGGQADVWQADLTQNRDLEAICDRLRQEEVDLLVNNAGFGLYGPVTETDPDREQSMIQLNVSSLVSLTRAVLPQMVDRGSGGIIQIASTSSFLPTPYMTAYGATKAFVLHYSEGLAAELKGTGVTITTVCPGSTQSEFAGLAGFRQTRLMASEEVARQALLAFQQKRITLVTGVGNWFLTRLPRFLPRTWMGALVARLFRDRT</sequence>
<dbReference type="Gene3D" id="3.40.50.720">
    <property type="entry name" value="NAD(P)-binding Rossmann-like Domain"/>
    <property type="match status" value="1"/>
</dbReference>
<reference evidence="12 13" key="1">
    <citation type="submission" date="2023-07" db="EMBL/GenBank/DDBJ databases">
        <title>Genomic Encyclopedia of Type Strains, Phase IV (KMG-IV): sequencing the most valuable type-strain genomes for metagenomic binning, comparative biology and taxonomic classification.</title>
        <authorList>
            <person name="Goeker M."/>
        </authorList>
    </citation>
    <scope>NUCLEOTIDE SEQUENCE [LARGE SCALE GENOMIC DNA]</scope>
    <source>
        <strain evidence="12 13">DSM 45903</strain>
    </source>
</reference>
<keyword evidence="2" id="KW-0560">Oxidoreductase</keyword>
<keyword evidence="13" id="KW-1185">Reference proteome</keyword>
<dbReference type="PANTHER" id="PTHR43086">
    <property type="entry name" value="VERY-LONG-CHAIN 3-OXOOACYL-COA REDUCTASE"/>
    <property type="match status" value="1"/>
</dbReference>
<comment type="function">
    <text evidence="9">NADP-dependent dehydrogenase with broad substrate specificity acting on 3-hydroxy acids. Catalyzes the NADP-dependent oxidation of L-allo-threonine to L-2-amino-3-keto-butyrate, which is spontaneously decarboxylated into aminoacetone. Also acts on D-threonine, L-serine, D-serine, D-3-hydroxyisobutyrate, L-3-hydroxyisobutyrate, D-glycerate and L-glycerate. Able to catalyze the reduction of the malonic semialdehyde to 3-hydroxypropionic acid. YdfG is apparently supplementing RutE, the presumed malonic semialdehyde reductase involved in pyrimidine degradation since both are able to detoxify malonic semialdehyde.</text>
</comment>
<evidence type="ECO:0000256" key="2">
    <source>
        <dbReference type="ARBA" id="ARBA00023002"/>
    </source>
</evidence>
<dbReference type="PANTHER" id="PTHR43086:SF3">
    <property type="entry name" value="NADP-DEPENDENT 3-HYDROXY ACID DEHYDROGENASE YDFG"/>
    <property type="match status" value="1"/>
</dbReference>
<dbReference type="EC" id="1.1.1.298" evidence="4"/>
<dbReference type="PRINTS" id="PR00081">
    <property type="entry name" value="GDHRDH"/>
</dbReference>
<dbReference type="PIRSF" id="PIRSF000126">
    <property type="entry name" value="11-beta-HSD1"/>
    <property type="match status" value="1"/>
</dbReference>
<evidence type="ECO:0000256" key="11">
    <source>
        <dbReference type="RuleBase" id="RU000363"/>
    </source>
</evidence>
<evidence type="ECO:0000256" key="6">
    <source>
        <dbReference type="ARBA" id="ARBA00044065"/>
    </source>
</evidence>
<evidence type="ECO:0000256" key="5">
    <source>
        <dbReference type="ARBA" id="ARBA00044059"/>
    </source>
</evidence>
<evidence type="ECO:0000256" key="7">
    <source>
        <dbReference type="ARBA" id="ARBA00044271"/>
    </source>
</evidence>
<comment type="similarity">
    <text evidence="1 11">Belongs to the short-chain dehydrogenases/reductases (SDR) family.</text>
</comment>
<dbReference type="EC" id="1.1.1.381" evidence="5"/>
<evidence type="ECO:0000256" key="3">
    <source>
        <dbReference type="ARBA" id="ARBA00043812"/>
    </source>
</evidence>
<dbReference type="RefSeq" id="WP_309864816.1">
    <property type="nucleotide sequence ID" value="NZ_JAVDQG010000003.1"/>
</dbReference>
<dbReference type="InterPro" id="IPR002347">
    <property type="entry name" value="SDR_fam"/>
</dbReference>
<dbReference type="PRINTS" id="PR00080">
    <property type="entry name" value="SDRFAMILY"/>
</dbReference>
<organism evidence="12 13">
    <name type="scientific">Desmospora profundinema</name>
    <dbReference type="NCBI Taxonomy" id="1571184"/>
    <lineage>
        <taxon>Bacteria</taxon>
        <taxon>Bacillati</taxon>
        <taxon>Bacillota</taxon>
        <taxon>Bacilli</taxon>
        <taxon>Bacillales</taxon>
        <taxon>Thermoactinomycetaceae</taxon>
        <taxon>Desmospora</taxon>
    </lineage>
</organism>
<evidence type="ECO:0000256" key="9">
    <source>
        <dbReference type="ARBA" id="ARBA00045650"/>
    </source>
</evidence>